<gene>
    <name evidence="1" type="ORF">DYBT9623_04432</name>
</gene>
<organism evidence="1 2">
    <name type="scientific">Dyadobacter linearis</name>
    <dbReference type="NCBI Taxonomy" id="2823330"/>
    <lineage>
        <taxon>Bacteria</taxon>
        <taxon>Pseudomonadati</taxon>
        <taxon>Bacteroidota</taxon>
        <taxon>Cytophagia</taxon>
        <taxon>Cytophagales</taxon>
        <taxon>Spirosomataceae</taxon>
        <taxon>Dyadobacter</taxon>
    </lineage>
</organism>
<sequence>MLTAKEVHAETLQYQKLNELNKSGLQAVISPVFAKAFEKKKFDAPAELYTVLEMIHHVLMEGEFEFSSSKENCFAPSMTPNTEAFSIPELKKHGFEVTDLGDGQVKISWAKGLGLTEET</sequence>
<keyword evidence="2" id="KW-1185">Reference proteome</keyword>
<accession>A0ABM8UW06</accession>
<proteinExistence type="predicted"/>
<reference evidence="1 2" key="1">
    <citation type="submission" date="2021-04" db="EMBL/GenBank/DDBJ databases">
        <authorList>
            <person name="Rodrigo-Torres L."/>
            <person name="Arahal R. D."/>
            <person name="Lucena T."/>
        </authorList>
    </citation>
    <scope>NUCLEOTIDE SEQUENCE [LARGE SCALE GENOMIC DNA]</scope>
    <source>
        <strain evidence="1 2">CECT 9623</strain>
    </source>
</reference>
<dbReference type="RefSeq" id="WP_215235711.1">
    <property type="nucleotide sequence ID" value="NZ_CAJRAU010000007.1"/>
</dbReference>
<evidence type="ECO:0000313" key="2">
    <source>
        <dbReference type="Proteomes" id="UP000679725"/>
    </source>
</evidence>
<evidence type="ECO:0000313" key="1">
    <source>
        <dbReference type="EMBL" id="CAG5072894.1"/>
    </source>
</evidence>
<dbReference type="Proteomes" id="UP000679725">
    <property type="component" value="Unassembled WGS sequence"/>
</dbReference>
<dbReference type="EMBL" id="CAJRAU010000007">
    <property type="protein sequence ID" value="CAG5072894.1"/>
    <property type="molecule type" value="Genomic_DNA"/>
</dbReference>
<name>A0ABM8UW06_9BACT</name>
<protein>
    <submittedName>
        <fullName evidence="1">Uncharacterized protein</fullName>
    </submittedName>
</protein>
<comment type="caution">
    <text evidence="1">The sequence shown here is derived from an EMBL/GenBank/DDBJ whole genome shotgun (WGS) entry which is preliminary data.</text>
</comment>